<sequence>MAFQFPSPLSLIFSSIGRLDRCLSAMNALRHEKALPIRQHDAETRYSIGDLPDEVLCHIAGYIDLSYECSDRRTHKPHHEDYGPFCQNAVLKVLRMRLVSPAFAKIGAEVVKRQLHKVYIHPSKMSLETFKDICSHRIFAPGITEIVVLSVKWMEAGLDETEMEAKFAEYLSKAVWTLPNLEKIQYQFTIDQPGFNIQKEWCCRSFYDKLAITDERFPSLCPLSRCATIRPEDLLIREMNQTCGNIFLGLCRVLDGDLLLKRRGKPLSLTIGTPRPSQYICKQLLQSATNARSLRSAIVRHGISTLSIALNNGIVTLVPVFDTIFDCSDDLKTVTHLELATSPYNNWEALSAWLESKSVRFPNLNTFKLITEQRISVAALRGFLLRHQETLRHLILLGFQDYHTDGTSLYRAGAIMRHIKNGLTLESADVRLAHRILFSCGMWDSDHSWVHCHDVAFTHEQLAKYLCRKPDWCDECEGPWLNHREEDWED</sequence>
<protein>
    <submittedName>
        <fullName evidence="1">Uncharacterized protein</fullName>
    </submittedName>
</protein>
<dbReference type="Proteomes" id="UP000799772">
    <property type="component" value="Unassembled WGS sequence"/>
</dbReference>
<accession>A0A9P4M9D7</accession>
<proteinExistence type="predicted"/>
<evidence type="ECO:0000313" key="1">
    <source>
        <dbReference type="EMBL" id="KAF2097689.1"/>
    </source>
</evidence>
<comment type="caution">
    <text evidence="1">The sequence shown here is derived from an EMBL/GenBank/DDBJ whole genome shotgun (WGS) entry which is preliminary data.</text>
</comment>
<organism evidence="1 2">
    <name type="scientific">Rhizodiscina lignyota</name>
    <dbReference type="NCBI Taxonomy" id="1504668"/>
    <lineage>
        <taxon>Eukaryota</taxon>
        <taxon>Fungi</taxon>
        <taxon>Dikarya</taxon>
        <taxon>Ascomycota</taxon>
        <taxon>Pezizomycotina</taxon>
        <taxon>Dothideomycetes</taxon>
        <taxon>Pleosporomycetidae</taxon>
        <taxon>Aulographales</taxon>
        <taxon>Rhizodiscinaceae</taxon>
        <taxon>Rhizodiscina</taxon>
    </lineage>
</organism>
<evidence type="ECO:0000313" key="2">
    <source>
        <dbReference type="Proteomes" id="UP000799772"/>
    </source>
</evidence>
<keyword evidence="2" id="KW-1185">Reference proteome</keyword>
<gene>
    <name evidence="1" type="ORF">NA57DRAFT_56879</name>
</gene>
<reference evidence="1" key="1">
    <citation type="journal article" date="2020" name="Stud. Mycol.">
        <title>101 Dothideomycetes genomes: a test case for predicting lifestyles and emergence of pathogens.</title>
        <authorList>
            <person name="Haridas S."/>
            <person name="Albert R."/>
            <person name="Binder M."/>
            <person name="Bloem J."/>
            <person name="Labutti K."/>
            <person name="Salamov A."/>
            <person name="Andreopoulos B."/>
            <person name="Baker S."/>
            <person name="Barry K."/>
            <person name="Bills G."/>
            <person name="Bluhm B."/>
            <person name="Cannon C."/>
            <person name="Castanera R."/>
            <person name="Culley D."/>
            <person name="Daum C."/>
            <person name="Ezra D."/>
            <person name="Gonzalez J."/>
            <person name="Henrissat B."/>
            <person name="Kuo A."/>
            <person name="Liang C."/>
            <person name="Lipzen A."/>
            <person name="Lutzoni F."/>
            <person name="Magnuson J."/>
            <person name="Mondo S."/>
            <person name="Nolan M."/>
            <person name="Ohm R."/>
            <person name="Pangilinan J."/>
            <person name="Park H.-J."/>
            <person name="Ramirez L."/>
            <person name="Alfaro M."/>
            <person name="Sun H."/>
            <person name="Tritt A."/>
            <person name="Yoshinaga Y."/>
            <person name="Zwiers L.-H."/>
            <person name="Turgeon B."/>
            <person name="Goodwin S."/>
            <person name="Spatafora J."/>
            <person name="Crous P."/>
            <person name="Grigoriev I."/>
        </authorList>
    </citation>
    <scope>NUCLEOTIDE SEQUENCE</scope>
    <source>
        <strain evidence="1">CBS 133067</strain>
    </source>
</reference>
<dbReference type="AlphaFoldDB" id="A0A9P4M9D7"/>
<name>A0A9P4M9D7_9PEZI</name>
<dbReference type="EMBL" id="ML978127">
    <property type="protein sequence ID" value="KAF2097689.1"/>
    <property type="molecule type" value="Genomic_DNA"/>
</dbReference>